<reference evidence="1" key="1">
    <citation type="submission" date="2018-06" db="EMBL/GenBank/DDBJ databases">
        <authorList>
            <person name="Zhirakovskaya E."/>
        </authorList>
    </citation>
    <scope>NUCLEOTIDE SEQUENCE</scope>
</reference>
<evidence type="ECO:0000313" key="1">
    <source>
        <dbReference type="EMBL" id="VAW56347.1"/>
    </source>
</evidence>
<gene>
    <name evidence="1" type="ORF">MNBD_GAMMA07-2351</name>
</gene>
<name>A0A3B0X0C8_9ZZZZ</name>
<dbReference type="AlphaFoldDB" id="A0A3B0X0C8"/>
<protein>
    <submittedName>
        <fullName evidence="1">Uncharacterized protein</fullName>
    </submittedName>
</protein>
<accession>A0A3B0X0C8</accession>
<sequence length="215" mass="23896">MRKTMKSQDILILLKLISLNHQAKRYEENKNQPSKAIVHGWEGWELNDDATFKNFEQSIMAESYSNRGLEASTGISKSEVNASLKRSIATGMAKMDRKSKLPKTNTSALLEFIIHGIKYVYPAKPSAIVRGIPTSIAAPVLEGKLMTAGGFIHVWPDPMGKEMGQSVSPLYKTVPMAVKKDPRLYEYLALVDAIRLGKGRESAYAAEALEKKLRT</sequence>
<dbReference type="EMBL" id="UOFF01000216">
    <property type="protein sequence ID" value="VAW56347.1"/>
    <property type="molecule type" value="Genomic_DNA"/>
</dbReference>
<organism evidence="1">
    <name type="scientific">hydrothermal vent metagenome</name>
    <dbReference type="NCBI Taxonomy" id="652676"/>
    <lineage>
        <taxon>unclassified sequences</taxon>
        <taxon>metagenomes</taxon>
        <taxon>ecological metagenomes</taxon>
    </lineage>
</organism>
<proteinExistence type="predicted"/>